<dbReference type="AlphaFoldDB" id="A0AAT9LCQ6"/>
<evidence type="ECO:0000256" key="4">
    <source>
        <dbReference type="ARBA" id="ARBA00020268"/>
    </source>
</evidence>
<feature type="transmembrane region" description="Helical" evidence="13">
    <location>
        <begin position="175"/>
        <end position="197"/>
    </location>
</feature>
<feature type="transmembrane region" description="Helical" evidence="13">
    <location>
        <begin position="147"/>
        <end position="169"/>
    </location>
</feature>
<dbReference type="GO" id="GO:0042910">
    <property type="term" value="F:xenobiotic transmembrane transporter activity"/>
    <property type="evidence" value="ECO:0007669"/>
    <property type="project" value="InterPro"/>
</dbReference>
<dbReference type="CDD" id="cd13138">
    <property type="entry name" value="MATE_yoeA_like"/>
    <property type="match status" value="1"/>
</dbReference>
<evidence type="ECO:0000256" key="2">
    <source>
        <dbReference type="ARBA" id="ARBA00004651"/>
    </source>
</evidence>
<keyword evidence="5" id="KW-0813">Transport</keyword>
<feature type="transmembrane region" description="Helical" evidence="13">
    <location>
        <begin position="218"/>
        <end position="244"/>
    </location>
</feature>
<dbReference type="InterPro" id="IPR048279">
    <property type="entry name" value="MdtK-like"/>
</dbReference>
<keyword evidence="10" id="KW-0406">Ion transport</keyword>
<dbReference type="Pfam" id="PF01554">
    <property type="entry name" value="MatE"/>
    <property type="match status" value="2"/>
</dbReference>
<evidence type="ECO:0000256" key="5">
    <source>
        <dbReference type="ARBA" id="ARBA00022448"/>
    </source>
</evidence>
<evidence type="ECO:0000256" key="1">
    <source>
        <dbReference type="ARBA" id="ARBA00003408"/>
    </source>
</evidence>
<keyword evidence="11 13" id="KW-0472">Membrane</keyword>
<feature type="transmembrane region" description="Helical" evidence="13">
    <location>
        <begin position="113"/>
        <end position="135"/>
    </location>
</feature>
<feature type="transmembrane region" description="Helical" evidence="13">
    <location>
        <begin position="37"/>
        <end position="60"/>
    </location>
</feature>
<dbReference type="InterPro" id="IPR002528">
    <property type="entry name" value="MATE_fam"/>
</dbReference>
<feature type="transmembrane region" description="Helical" evidence="13">
    <location>
        <begin position="298"/>
        <end position="317"/>
    </location>
</feature>
<comment type="subcellular location">
    <subcellularLocation>
        <location evidence="2">Cell membrane</location>
        <topology evidence="2">Multi-pass membrane protein</topology>
    </subcellularLocation>
</comment>
<evidence type="ECO:0000313" key="14">
    <source>
        <dbReference type="EMBL" id="QUL98877.1"/>
    </source>
</evidence>
<evidence type="ECO:0000256" key="10">
    <source>
        <dbReference type="ARBA" id="ARBA00023065"/>
    </source>
</evidence>
<feature type="transmembrane region" description="Helical" evidence="13">
    <location>
        <begin position="337"/>
        <end position="359"/>
    </location>
</feature>
<comment type="similarity">
    <text evidence="3">Belongs to the multi antimicrobial extrusion (MATE) (TC 2.A.66.1) family.</text>
</comment>
<sequence length="444" mass="46906">MFLGNLLQALYNTVDSIWVGKFLGTESLAAVSVSFPIIFAILALVSGLSLAATTLVAQYAGARDAGMVKKTIGNSFVLLGILGIVSSVAGVVFRVQILRLINTPPAILDLASSYLGVFLSGSLVTFAYNIVSAVLRGLGDSRTPLVFLAYATVLNIVLDPIMIFGVGPIPRMGVTGAALATVIAQALSAVLGVRHLLRAGLLDTDRDSWKLDRHLTKLTFSIGLPAGIQQVIVSLGMLTLTSIVNRFGPVVVASFGVGGRLDQFAFMPAMTVGLSVTALVGQNLGAQKYDRVKEVTRWSVLLTVGITGIVSFLAVAFPKVLLELFTSSPEVLAEGSVYLRTMGLAYIPYGLMFTLSGVLRGAGDTFPSMLISVVTLWLVRIPLASYLSKLLGSRGIWIALAASPVVGAALNWLYYVSGRWKAKVVTRPGPDAGREVSAARDSTL</sequence>
<keyword evidence="6" id="KW-0050">Antiport</keyword>
<protein>
    <recommendedName>
        <fullName evidence="4">Probable multidrug resistance protein NorM</fullName>
    </recommendedName>
    <alternativeName>
        <fullName evidence="12">Multidrug-efflux transporter</fullName>
    </alternativeName>
</protein>
<feature type="transmembrane region" description="Helical" evidence="13">
    <location>
        <begin position="72"/>
        <end position="93"/>
    </location>
</feature>
<dbReference type="GO" id="GO:0006811">
    <property type="term" value="P:monoatomic ion transport"/>
    <property type="evidence" value="ECO:0007669"/>
    <property type="project" value="UniProtKB-KW"/>
</dbReference>
<dbReference type="GO" id="GO:0015297">
    <property type="term" value="F:antiporter activity"/>
    <property type="evidence" value="ECO:0007669"/>
    <property type="project" value="UniProtKB-KW"/>
</dbReference>
<evidence type="ECO:0000256" key="9">
    <source>
        <dbReference type="ARBA" id="ARBA00022989"/>
    </source>
</evidence>
<dbReference type="InterPro" id="IPR050222">
    <property type="entry name" value="MATE_MdtK"/>
</dbReference>
<evidence type="ECO:0000256" key="8">
    <source>
        <dbReference type="ARBA" id="ARBA00022692"/>
    </source>
</evidence>
<reference evidence="14" key="2">
    <citation type="journal article" date="2023" name="Biology">
        <title>Prokaryotic Life Associated with Coal-Fire Gas Vents Revealed by Metagenomics.</title>
        <authorList>
            <person name="Kadnikov V.V."/>
            <person name="Mardanov A.V."/>
            <person name="Beletsky A.V."/>
            <person name="Karnachuk O.V."/>
            <person name="Ravin N.V."/>
        </authorList>
    </citation>
    <scope>NUCLEOTIDE SEQUENCE</scope>
    <source>
        <strain evidence="14">Bu02</strain>
    </source>
</reference>
<feature type="transmembrane region" description="Helical" evidence="13">
    <location>
        <begin position="264"/>
        <end position="286"/>
    </location>
</feature>
<proteinExistence type="inferred from homology"/>
<dbReference type="NCBIfam" id="TIGR00797">
    <property type="entry name" value="matE"/>
    <property type="match status" value="1"/>
</dbReference>
<feature type="transmembrane region" description="Helical" evidence="13">
    <location>
        <begin position="366"/>
        <end position="383"/>
    </location>
</feature>
<accession>A0AAT9LCQ6</accession>
<evidence type="ECO:0000256" key="3">
    <source>
        <dbReference type="ARBA" id="ARBA00010199"/>
    </source>
</evidence>
<dbReference type="PANTHER" id="PTHR43298:SF2">
    <property type="entry name" value="FMN_FAD EXPORTER YEEO-RELATED"/>
    <property type="match status" value="1"/>
</dbReference>
<dbReference type="PIRSF" id="PIRSF006603">
    <property type="entry name" value="DinF"/>
    <property type="match status" value="1"/>
</dbReference>
<dbReference type="PANTHER" id="PTHR43298">
    <property type="entry name" value="MULTIDRUG RESISTANCE PROTEIN NORM-RELATED"/>
    <property type="match status" value="1"/>
</dbReference>
<reference evidence="14" key="1">
    <citation type="submission" date="2020-10" db="EMBL/GenBank/DDBJ databases">
        <authorList>
            <person name="Kadnikov V."/>
            <person name="Beletsky A.V."/>
            <person name="Mardanov A.V."/>
            <person name="Karnachuk O.V."/>
            <person name="Ravin N.V."/>
        </authorList>
    </citation>
    <scope>NUCLEOTIDE SEQUENCE</scope>
    <source>
        <strain evidence="14">Bu02</strain>
    </source>
</reference>
<dbReference type="EMBL" id="CP062796">
    <property type="protein sequence ID" value="QUL98877.1"/>
    <property type="molecule type" value="Genomic_DNA"/>
</dbReference>
<gene>
    <name evidence="14" type="ORF">IMF26_02025</name>
</gene>
<dbReference type="KEGG" id="fcz:IMF26_02025"/>
<organism evidence="14">
    <name type="scientific">Candidatus Fermentithermobacillus carboniphilus</name>
    <dbReference type="NCBI Taxonomy" id="3085328"/>
    <lineage>
        <taxon>Bacteria</taxon>
        <taxon>Bacillati</taxon>
        <taxon>Bacillota</taxon>
        <taxon>Candidatus Fermentithermobacillia</taxon>
        <taxon>Candidatus Fermentithermobacillales</taxon>
        <taxon>Candidatus Fermentithermobacillaceae</taxon>
        <taxon>Candidatus Fermentithermobacillus</taxon>
    </lineage>
</organism>
<evidence type="ECO:0000256" key="12">
    <source>
        <dbReference type="ARBA" id="ARBA00031636"/>
    </source>
</evidence>
<name>A0AAT9LCQ6_9FIRM</name>
<evidence type="ECO:0000256" key="7">
    <source>
        <dbReference type="ARBA" id="ARBA00022475"/>
    </source>
</evidence>
<keyword evidence="9 13" id="KW-1133">Transmembrane helix</keyword>
<keyword evidence="7" id="KW-1003">Cell membrane</keyword>
<evidence type="ECO:0000256" key="13">
    <source>
        <dbReference type="SAM" id="Phobius"/>
    </source>
</evidence>
<dbReference type="GO" id="GO:0005886">
    <property type="term" value="C:plasma membrane"/>
    <property type="evidence" value="ECO:0007669"/>
    <property type="project" value="UniProtKB-SubCell"/>
</dbReference>
<keyword evidence="8 13" id="KW-0812">Transmembrane</keyword>
<comment type="function">
    <text evidence="1">Multidrug efflux pump.</text>
</comment>
<evidence type="ECO:0000256" key="6">
    <source>
        <dbReference type="ARBA" id="ARBA00022449"/>
    </source>
</evidence>
<evidence type="ECO:0000256" key="11">
    <source>
        <dbReference type="ARBA" id="ARBA00023136"/>
    </source>
</evidence>
<feature type="transmembrane region" description="Helical" evidence="13">
    <location>
        <begin position="395"/>
        <end position="414"/>
    </location>
</feature>